<sequence length="148" mass="15426">MHSWLLKFGAIAALAQTISGAHVYIKTTKPPANEYVSHCTVIFEDPIFGCEGSSEPFTKGCGGNRGVSSKAICKTAKVTVDWDTGKLEFENDNGDHANCTLSTTEQWGECDTTDANKYPKVESSRAGGVVSAGGALLGLGGVAAGLLI</sequence>
<name>A0AAD4CTI6_ASPNN</name>
<gene>
    <name evidence="2" type="ORF">FE257_003980</name>
</gene>
<feature type="chain" id="PRO_5041925121" evidence="1">
    <location>
        <begin position="21"/>
        <end position="148"/>
    </location>
</feature>
<organism evidence="2 3">
    <name type="scientific">Aspergillus nanangensis</name>
    <dbReference type="NCBI Taxonomy" id="2582783"/>
    <lineage>
        <taxon>Eukaryota</taxon>
        <taxon>Fungi</taxon>
        <taxon>Dikarya</taxon>
        <taxon>Ascomycota</taxon>
        <taxon>Pezizomycotina</taxon>
        <taxon>Eurotiomycetes</taxon>
        <taxon>Eurotiomycetidae</taxon>
        <taxon>Eurotiales</taxon>
        <taxon>Aspergillaceae</taxon>
        <taxon>Aspergillus</taxon>
        <taxon>Aspergillus subgen. Circumdati</taxon>
    </lineage>
</organism>
<dbReference type="Proteomes" id="UP001194746">
    <property type="component" value="Unassembled WGS sequence"/>
</dbReference>
<evidence type="ECO:0000256" key="1">
    <source>
        <dbReference type="SAM" id="SignalP"/>
    </source>
</evidence>
<keyword evidence="3" id="KW-1185">Reference proteome</keyword>
<proteinExistence type="predicted"/>
<dbReference type="EMBL" id="VCAU01000018">
    <property type="protein sequence ID" value="KAF9891513.1"/>
    <property type="molecule type" value="Genomic_DNA"/>
</dbReference>
<protein>
    <submittedName>
        <fullName evidence="2">Uncharacterized protein</fullName>
    </submittedName>
</protein>
<comment type="caution">
    <text evidence="2">The sequence shown here is derived from an EMBL/GenBank/DDBJ whole genome shotgun (WGS) entry which is preliminary data.</text>
</comment>
<reference evidence="2" key="1">
    <citation type="journal article" date="2019" name="Beilstein J. Org. Chem.">
        <title>Nanangenines: drimane sesquiterpenoids as the dominant metabolite cohort of a novel Australian fungus, Aspergillus nanangensis.</title>
        <authorList>
            <person name="Lacey H.J."/>
            <person name="Gilchrist C.L.M."/>
            <person name="Crombie A."/>
            <person name="Kalaitzis J.A."/>
            <person name="Vuong D."/>
            <person name="Rutledge P.J."/>
            <person name="Turner P."/>
            <person name="Pitt J.I."/>
            <person name="Lacey E."/>
            <person name="Chooi Y.H."/>
            <person name="Piggott A.M."/>
        </authorList>
    </citation>
    <scope>NUCLEOTIDE SEQUENCE</scope>
    <source>
        <strain evidence="2">MST-FP2251</strain>
    </source>
</reference>
<dbReference type="AlphaFoldDB" id="A0AAD4CTI6"/>
<keyword evidence="1" id="KW-0732">Signal</keyword>
<evidence type="ECO:0000313" key="3">
    <source>
        <dbReference type="Proteomes" id="UP001194746"/>
    </source>
</evidence>
<accession>A0AAD4CTI6</accession>
<reference evidence="2" key="2">
    <citation type="submission" date="2020-02" db="EMBL/GenBank/DDBJ databases">
        <authorList>
            <person name="Gilchrist C.L.M."/>
            <person name="Chooi Y.-H."/>
        </authorList>
    </citation>
    <scope>NUCLEOTIDE SEQUENCE</scope>
    <source>
        <strain evidence="2">MST-FP2251</strain>
    </source>
</reference>
<evidence type="ECO:0000313" key="2">
    <source>
        <dbReference type="EMBL" id="KAF9891513.1"/>
    </source>
</evidence>
<feature type="signal peptide" evidence="1">
    <location>
        <begin position="1"/>
        <end position="20"/>
    </location>
</feature>